<dbReference type="Proteomes" id="UP000027002">
    <property type="component" value="Chromosome 2"/>
</dbReference>
<sequence>MSKERRLCTQKRRRRDSDHATAQLVLESLIQELPACRGHVTHMDYERQTLALPTTELFLFSLEPIFAGVRDPREKLELLDTAHGEKQQQSHCQPIPLQFARLRARRSSWGMALCTRRRDPSDVAGILRA</sequence>
<reference evidence="1" key="1">
    <citation type="submission" date="2020-03" db="EMBL/GenBank/DDBJ databases">
        <title>A mixture of massive structural variations and highly conserved coding sequences in Ustilaginoidea virens genome.</title>
        <authorList>
            <person name="Zhang K."/>
            <person name="Zhao Z."/>
            <person name="Zhang Z."/>
            <person name="Li Y."/>
            <person name="Hsiang T."/>
            <person name="Sun W."/>
        </authorList>
    </citation>
    <scope>NUCLEOTIDE SEQUENCE</scope>
    <source>
        <strain evidence="1">UV-8b</strain>
    </source>
</reference>
<dbReference type="GeneID" id="66062789"/>
<organism evidence="1 2">
    <name type="scientific">Ustilaginoidea virens</name>
    <name type="common">Rice false smut fungus</name>
    <name type="synonym">Villosiclava virens</name>
    <dbReference type="NCBI Taxonomy" id="1159556"/>
    <lineage>
        <taxon>Eukaryota</taxon>
        <taxon>Fungi</taxon>
        <taxon>Dikarya</taxon>
        <taxon>Ascomycota</taxon>
        <taxon>Pezizomycotina</taxon>
        <taxon>Sordariomycetes</taxon>
        <taxon>Hypocreomycetidae</taxon>
        <taxon>Hypocreales</taxon>
        <taxon>Clavicipitaceae</taxon>
        <taxon>Ustilaginoidea</taxon>
    </lineage>
</organism>
<keyword evidence="2" id="KW-1185">Reference proteome</keyword>
<name>A0A8E5HLN5_USTVR</name>
<proteinExistence type="predicted"/>
<protein>
    <submittedName>
        <fullName evidence="1">Uncharacterized protein</fullName>
    </submittedName>
</protein>
<gene>
    <name evidence="1" type="ORF">UV8b_02011</name>
</gene>
<evidence type="ECO:0000313" key="1">
    <source>
        <dbReference type="EMBL" id="QUC17770.1"/>
    </source>
</evidence>
<accession>A0A8E5HLN5</accession>
<evidence type="ECO:0000313" key="2">
    <source>
        <dbReference type="Proteomes" id="UP000027002"/>
    </source>
</evidence>
<dbReference type="EMBL" id="CP072754">
    <property type="protein sequence ID" value="QUC17770.1"/>
    <property type="molecule type" value="Genomic_DNA"/>
</dbReference>
<dbReference type="RefSeq" id="XP_042995443.1">
    <property type="nucleotide sequence ID" value="XM_043139509.1"/>
</dbReference>
<dbReference type="KEGG" id="uvi:66062789"/>
<dbReference type="AlphaFoldDB" id="A0A8E5HLN5"/>